<evidence type="ECO:0000313" key="3">
    <source>
        <dbReference type="Proteomes" id="UP000593574"/>
    </source>
</evidence>
<keyword evidence="3" id="KW-1185">Reference proteome</keyword>
<dbReference type="PANTHER" id="PTHR48200:SF1">
    <property type="entry name" value="AMINOTRANSFERASE-LIKE PLANT MOBILE DOMAIN-CONTAINING PROTEIN"/>
    <property type="match status" value="1"/>
</dbReference>
<dbReference type="Proteomes" id="UP000593574">
    <property type="component" value="Unassembled WGS sequence"/>
</dbReference>
<comment type="caution">
    <text evidence="2">The sequence shown here is derived from an EMBL/GenBank/DDBJ whole genome shotgun (WGS) entry which is preliminary data.</text>
</comment>
<protein>
    <submittedName>
        <fullName evidence="2">Uncharacterized protein</fullName>
    </submittedName>
</protein>
<sequence>MESCLIYSMSKCISTYSELLLNIGILPIAVSLLGRLIIFSKALGHIDDTVSDLFDRLEKRGTPVPTILAETFISLSACWRADEGRFIGCAQLLLA</sequence>
<evidence type="ECO:0000313" key="2">
    <source>
        <dbReference type="EMBL" id="MBA0730035.1"/>
    </source>
</evidence>
<keyword evidence="1" id="KW-0812">Transmembrane</keyword>
<dbReference type="PANTHER" id="PTHR48200">
    <property type="entry name" value="PROTEIN, PUTATIVE-RELATED"/>
    <property type="match status" value="1"/>
</dbReference>
<feature type="transmembrane region" description="Helical" evidence="1">
    <location>
        <begin position="19"/>
        <end position="38"/>
    </location>
</feature>
<name>A0A7J9B121_9ROSI</name>
<reference evidence="2 3" key="1">
    <citation type="journal article" date="2019" name="Genome Biol. Evol.">
        <title>Insights into the evolution of the New World diploid cottons (Gossypium, subgenus Houzingenia) based on genome sequencing.</title>
        <authorList>
            <person name="Grover C.E."/>
            <person name="Arick M.A. 2nd"/>
            <person name="Thrash A."/>
            <person name="Conover J.L."/>
            <person name="Sanders W.S."/>
            <person name="Peterson D.G."/>
            <person name="Frelichowski J.E."/>
            <person name="Scheffler J.A."/>
            <person name="Scheffler B.E."/>
            <person name="Wendel J.F."/>
        </authorList>
    </citation>
    <scope>NUCLEOTIDE SEQUENCE [LARGE SCALE GENOMIC DNA]</scope>
    <source>
        <strain evidence="2">4</strain>
        <tissue evidence="2">Leaf</tissue>
    </source>
</reference>
<evidence type="ECO:0000256" key="1">
    <source>
        <dbReference type="SAM" id="Phobius"/>
    </source>
</evidence>
<dbReference type="AlphaFoldDB" id="A0A7J9B121"/>
<organism evidence="2 3">
    <name type="scientific">Gossypium laxum</name>
    <dbReference type="NCBI Taxonomy" id="34288"/>
    <lineage>
        <taxon>Eukaryota</taxon>
        <taxon>Viridiplantae</taxon>
        <taxon>Streptophyta</taxon>
        <taxon>Embryophyta</taxon>
        <taxon>Tracheophyta</taxon>
        <taxon>Spermatophyta</taxon>
        <taxon>Magnoliopsida</taxon>
        <taxon>eudicotyledons</taxon>
        <taxon>Gunneridae</taxon>
        <taxon>Pentapetalae</taxon>
        <taxon>rosids</taxon>
        <taxon>malvids</taxon>
        <taxon>Malvales</taxon>
        <taxon>Malvaceae</taxon>
        <taxon>Malvoideae</taxon>
        <taxon>Gossypium</taxon>
    </lineage>
</organism>
<keyword evidence="1" id="KW-0472">Membrane</keyword>
<accession>A0A7J9B121</accession>
<dbReference type="EMBL" id="JABEZV010441889">
    <property type="protein sequence ID" value="MBA0730035.1"/>
    <property type="molecule type" value="Genomic_DNA"/>
</dbReference>
<proteinExistence type="predicted"/>
<keyword evidence="1" id="KW-1133">Transmembrane helix</keyword>
<gene>
    <name evidence="2" type="ORF">Golax_023152</name>
</gene>